<dbReference type="Proteomes" id="UP000037109">
    <property type="component" value="Unassembled WGS sequence"/>
</dbReference>
<dbReference type="OrthoDB" id="2943675at2"/>
<dbReference type="STRING" id="1459.AF332_11885"/>
<reference evidence="2" key="1">
    <citation type="submission" date="2015-07" db="EMBL/GenBank/DDBJ databases">
        <title>Fjat-10036 dsm4.</title>
        <authorList>
            <person name="Liu B."/>
            <person name="Wang J."/>
            <person name="Zhu Y."/>
            <person name="Liu G."/>
            <person name="Chen Q."/>
            <person name="Chen Z."/>
            <person name="Lan J."/>
            <person name="Che J."/>
            <person name="Ge C."/>
            <person name="Shi H."/>
            <person name="Pan Z."/>
            <person name="Liu X."/>
        </authorList>
    </citation>
    <scope>NUCLEOTIDE SEQUENCE [LARGE SCALE GENOMIC DNA]</scope>
    <source>
        <strain evidence="2">DSM 4</strain>
    </source>
</reference>
<dbReference type="AlphaFoldDB" id="A0A0M0GCA6"/>
<protein>
    <submittedName>
        <fullName evidence="1">Uncharacterized protein</fullName>
    </submittedName>
</protein>
<accession>A0A0M0GCA6</accession>
<dbReference type="EMBL" id="LGUF01000007">
    <property type="protein sequence ID" value="KON87459.1"/>
    <property type="molecule type" value="Genomic_DNA"/>
</dbReference>
<gene>
    <name evidence="1" type="ORF">AF332_11885</name>
</gene>
<dbReference type="PATRIC" id="fig|1459.3.peg.2561"/>
<keyword evidence="2" id="KW-1185">Reference proteome</keyword>
<name>A0A0M0GCA6_SPOGL</name>
<organism evidence="1 2">
    <name type="scientific">Sporosarcina globispora</name>
    <name type="common">Bacillus globisporus</name>
    <dbReference type="NCBI Taxonomy" id="1459"/>
    <lineage>
        <taxon>Bacteria</taxon>
        <taxon>Bacillati</taxon>
        <taxon>Bacillota</taxon>
        <taxon>Bacilli</taxon>
        <taxon>Bacillales</taxon>
        <taxon>Caryophanaceae</taxon>
        <taxon>Sporosarcina</taxon>
    </lineage>
</organism>
<evidence type="ECO:0000313" key="2">
    <source>
        <dbReference type="Proteomes" id="UP000037109"/>
    </source>
</evidence>
<proteinExistence type="predicted"/>
<evidence type="ECO:0000313" key="1">
    <source>
        <dbReference type="EMBL" id="KON87459.1"/>
    </source>
</evidence>
<dbReference type="RefSeq" id="WP_053434813.1">
    <property type="nucleotide sequence ID" value="NZ_LGUF01000007.1"/>
</dbReference>
<comment type="caution">
    <text evidence="1">The sequence shown here is derived from an EMBL/GenBank/DDBJ whole genome shotgun (WGS) entry which is preliminary data.</text>
</comment>
<sequence length="198" mass="23922">MKEVKCTWCKTKDKKEEMKVEEKGTGKFNKNGTEKMVRKYFHKECEIEFIKDKEMKKKELVELDLLYSFLRDLHKIQFLDGRMMEKIQDLRNGTIKIDGRKINKYKQGVTYSLMLETYQYIQQKIDFILNSNQFKEKWNEFSYIFGTMVRNINTVQEAENRRVITEKINRNIKVDKETVEIEVKKTQKKDDLDISDFL</sequence>